<dbReference type="EMBL" id="CM004387">
    <property type="protein sequence ID" value="KAG8661473.1"/>
    <property type="molecule type" value="Genomic_DNA"/>
</dbReference>
<reference evidence="2" key="1">
    <citation type="journal article" date="2016" name="Nat. Biotechnol.">
        <title>Sequencing wild and cultivated cassava and related species reveals extensive interspecific hybridization and genetic diversity.</title>
        <authorList>
            <person name="Bredeson J.V."/>
            <person name="Lyons J.B."/>
            <person name="Prochnik S.E."/>
            <person name="Wu G.A."/>
            <person name="Ha C.M."/>
            <person name="Edsinger-Gonzales E."/>
            <person name="Grimwood J."/>
            <person name="Schmutz J."/>
            <person name="Rabbi I.Y."/>
            <person name="Egesi C."/>
            <person name="Nauluvula P."/>
            <person name="Lebot V."/>
            <person name="Ndunguru J."/>
            <person name="Mkamilo G."/>
            <person name="Bart R.S."/>
            <person name="Setter T.L."/>
            <person name="Gleadow R.M."/>
            <person name="Kulakow P."/>
            <person name="Ferguson M.E."/>
            <person name="Rounsley S."/>
            <person name="Rokhsar D.S."/>
        </authorList>
    </citation>
    <scope>NUCLEOTIDE SEQUENCE [LARGE SCALE GENOMIC DNA]</scope>
    <source>
        <strain evidence="2">cv. AM560-2</strain>
    </source>
</reference>
<protein>
    <submittedName>
        <fullName evidence="1">Uncharacterized protein</fullName>
    </submittedName>
</protein>
<evidence type="ECO:0000313" key="1">
    <source>
        <dbReference type="EMBL" id="KAG8661473.1"/>
    </source>
</evidence>
<keyword evidence="2" id="KW-1185">Reference proteome</keyword>
<name>A0ACB7IC59_MANES</name>
<organism evidence="1 2">
    <name type="scientific">Manihot esculenta</name>
    <name type="common">Cassava</name>
    <name type="synonym">Jatropha manihot</name>
    <dbReference type="NCBI Taxonomy" id="3983"/>
    <lineage>
        <taxon>Eukaryota</taxon>
        <taxon>Viridiplantae</taxon>
        <taxon>Streptophyta</taxon>
        <taxon>Embryophyta</taxon>
        <taxon>Tracheophyta</taxon>
        <taxon>Spermatophyta</taxon>
        <taxon>Magnoliopsida</taxon>
        <taxon>eudicotyledons</taxon>
        <taxon>Gunneridae</taxon>
        <taxon>Pentapetalae</taxon>
        <taxon>rosids</taxon>
        <taxon>fabids</taxon>
        <taxon>Malpighiales</taxon>
        <taxon>Euphorbiaceae</taxon>
        <taxon>Crotonoideae</taxon>
        <taxon>Manihoteae</taxon>
        <taxon>Manihot</taxon>
    </lineage>
</organism>
<comment type="caution">
    <text evidence="1">The sequence shown here is derived from an EMBL/GenBank/DDBJ whole genome shotgun (WGS) entry which is preliminary data.</text>
</comment>
<accession>A0ACB7IC59</accession>
<evidence type="ECO:0000313" key="2">
    <source>
        <dbReference type="Proteomes" id="UP000091857"/>
    </source>
</evidence>
<sequence length="320" mass="35827">MRPHVSYCKNCSLSISVNYWILLLLTKGSMNSSCSSVSTQDYYDQDRHQEQYHHQDDGDQEHPKETTHSEATVINLIDSLNAGSWSTTRKRTFCFCDSSCLNHVNQKILERIPTMILLKSMGFAEKNISDVLRDMGNEKMKQNIEETVQQWCSTNNSDTISEEPAATPTDRRKKRCTDMGVLKKSMKKKKKMDIKLKSLSELVDSKGSYVCKECNKVFDDFRALGGHTASHNRNKKAENAPSEELGTGGGDLDRGSSLAELAVDNKGKRYECGMCSRRFSTGQALGGHKSYHRKTACGEVQEVSGEGTVPAKDADLKFEI</sequence>
<dbReference type="Proteomes" id="UP000091857">
    <property type="component" value="Chromosome 1"/>
</dbReference>
<gene>
    <name evidence="1" type="ORF">MANES_01G006900v8</name>
</gene>
<proteinExistence type="predicted"/>